<organism evidence="1">
    <name type="scientific">marine sediment metagenome</name>
    <dbReference type="NCBI Taxonomy" id="412755"/>
    <lineage>
        <taxon>unclassified sequences</taxon>
        <taxon>metagenomes</taxon>
        <taxon>ecological metagenomes</taxon>
    </lineage>
</organism>
<dbReference type="AlphaFoldDB" id="A0A0F9SM04"/>
<comment type="caution">
    <text evidence="1">The sequence shown here is derived from an EMBL/GenBank/DDBJ whole genome shotgun (WGS) entry which is preliminary data.</text>
</comment>
<reference evidence="1" key="1">
    <citation type="journal article" date="2015" name="Nature">
        <title>Complex archaea that bridge the gap between prokaryotes and eukaryotes.</title>
        <authorList>
            <person name="Spang A."/>
            <person name="Saw J.H."/>
            <person name="Jorgensen S.L."/>
            <person name="Zaremba-Niedzwiedzka K."/>
            <person name="Martijn J."/>
            <person name="Lind A.E."/>
            <person name="van Eijk R."/>
            <person name="Schleper C."/>
            <person name="Guy L."/>
            <person name="Ettema T.J."/>
        </authorList>
    </citation>
    <scope>NUCLEOTIDE SEQUENCE</scope>
</reference>
<proteinExistence type="predicted"/>
<protein>
    <submittedName>
        <fullName evidence="1">Uncharacterized protein</fullName>
    </submittedName>
</protein>
<evidence type="ECO:0000313" key="1">
    <source>
        <dbReference type="EMBL" id="KKN70040.1"/>
    </source>
</evidence>
<name>A0A0F9SM04_9ZZZZ</name>
<dbReference type="EMBL" id="LAZR01000412">
    <property type="protein sequence ID" value="KKN70040.1"/>
    <property type="molecule type" value="Genomic_DNA"/>
</dbReference>
<gene>
    <name evidence="1" type="ORF">LCGC14_0434870</name>
</gene>
<accession>A0A0F9SM04</accession>
<sequence length="52" mass="6156">MVSIEQLRQEIQVMTRRTLLYKALKEELSTLGYWRNRARGKNIADVMANKEC</sequence>